<proteinExistence type="predicted"/>
<accession>A0A8J3L9C8</accession>
<reference evidence="1 2" key="1">
    <citation type="submission" date="2021-01" db="EMBL/GenBank/DDBJ databases">
        <title>Whole genome shotgun sequence of Catellatospora coxensis NBRC 107359.</title>
        <authorList>
            <person name="Komaki H."/>
            <person name="Tamura T."/>
        </authorList>
    </citation>
    <scope>NUCLEOTIDE SEQUENCE [LARGE SCALE GENOMIC DNA]</scope>
    <source>
        <strain evidence="1 2">NBRC 107359</strain>
    </source>
</reference>
<protein>
    <submittedName>
        <fullName evidence="1">Uncharacterized protein</fullName>
    </submittedName>
</protein>
<name>A0A8J3L9C8_9ACTN</name>
<dbReference type="AlphaFoldDB" id="A0A8J3L9C8"/>
<gene>
    <name evidence="1" type="ORF">Cco03nite_53550</name>
</gene>
<comment type="caution">
    <text evidence="1">The sequence shown here is derived from an EMBL/GenBank/DDBJ whole genome shotgun (WGS) entry which is preliminary data.</text>
</comment>
<sequence length="81" mass="8679">MGLTTLRRERLAFAVLRCMVARGGPRQVGRLPAEPCVEELTVIGDATPIDDDARPPRAGRESRCAAIGLGIFYGAFLAATH</sequence>
<organism evidence="1 2">
    <name type="scientific">Catellatospora coxensis</name>
    <dbReference type="NCBI Taxonomy" id="310354"/>
    <lineage>
        <taxon>Bacteria</taxon>
        <taxon>Bacillati</taxon>
        <taxon>Actinomycetota</taxon>
        <taxon>Actinomycetes</taxon>
        <taxon>Micromonosporales</taxon>
        <taxon>Micromonosporaceae</taxon>
        <taxon>Catellatospora</taxon>
    </lineage>
</organism>
<evidence type="ECO:0000313" key="2">
    <source>
        <dbReference type="Proteomes" id="UP000630887"/>
    </source>
</evidence>
<dbReference type="EMBL" id="BONI01000050">
    <property type="protein sequence ID" value="GIG08655.1"/>
    <property type="molecule type" value="Genomic_DNA"/>
</dbReference>
<evidence type="ECO:0000313" key="1">
    <source>
        <dbReference type="EMBL" id="GIG08655.1"/>
    </source>
</evidence>
<keyword evidence="2" id="KW-1185">Reference proteome</keyword>
<dbReference type="Proteomes" id="UP000630887">
    <property type="component" value="Unassembled WGS sequence"/>
</dbReference>